<dbReference type="InterPro" id="IPR010390">
    <property type="entry name" value="ABC-2_transporter-like"/>
</dbReference>
<feature type="transmembrane region" description="Helical" evidence="1">
    <location>
        <begin position="230"/>
        <end position="247"/>
    </location>
</feature>
<dbReference type="EMBL" id="DRIG01000055">
    <property type="protein sequence ID" value="HEC78500.1"/>
    <property type="molecule type" value="Genomic_DNA"/>
</dbReference>
<evidence type="ECO:0000313" key="2">
    <source>
        <dbReference type="EMBL" id="HEC78500.1"/>
    </source>
</evidence>
<proteinExistence type="predicted"/>
<keyword evidence="1" id="KW-0812">Transmembrane</keyword>
<evidence type="ECO:0008006" key="4">
    <source>
        <dbReference type="Google" id="ProtNLM"/>
    </source>
</evidence>
<dbReference type="AlphaFoldDB" id="A0A9C9EM42"/>
<accession>A0A9C9EM42</accession>
<comment type="caution">
    <text evidence="2">The sequence shown here is derived from an EMBL/GenBank/DDBJ whole genome shotgun (WGS) entry which is preliminary data.</text>
</comment>
<dbReference type="Pfam" id="PF06182">
    <property type="entry name" value="ABC2_membrane_6"/>
    <property type="match status" value="1"/>
</dbReference>
<dbReference type="PANTHER" id="PTHR36833">
    <property type="entry name" value="SLR0610 PROTEIN-RELATED"/>
    <property type="match status" value="1"/>
</dbReference>
<feature type="transmembrane region" description="Helical" evidence="1">
    <location>
        <begin position="204"/>
        <end position="224"/>
    </location>
</feature>
<feature type="transmembrane region" description="Helical" evidence="1">
    <location>
        <begin position="63"/>
        <end position="81"/>
    </location>
</feature>
<gene>
    <name evidence="2" type="ORF">ENI34_05075</name>
</gene>
<feature type="transmembrane region" description="Helical" evidence="1">
    <location>
        <begin position="26"/>
        <end position="51"/>
    </location>
</feature>
<evidence type="ECO:0000256" key="1">
    <source>
        <dbReference type="SAM" id="Phobius"/>
    </source>
</evidence>
<organism evidence="2 3">
    <name type="scientific">candidate division WOR-3 bacterium</name>
    <dbReference type="NCBI Taxonomy" id="2052148"/>
    <lineage>
        <taxon>Bacteria</taxon>
        <taxon>Bacteria division WOR-3</taxon>
    </lineage>
</organism>
<dbReference type="Proteomes" id="UP000885826">
    <property type="component" value="Unassembled WGS sequence"/>
</dbReference>
<keyword evidence="1" id="KW-1133">Transmembrane helix</keyword>
<name>A0A9C9EM42_UNCW3</name>
<feature type="transmembrane region" description="Helical" evidence="1">
    <location>
        <begin position="165"/>
        <end position="183"/>
    </location>
</feature>
<keyword evidence="1" id="KW-0472">Membrane</keyword>
<evidence type="ECO:0000313" key="3">
    <source>
        <dbReference type="Proteomes" id="UP000885826"/>
    </source>
</evidence>
<sequence>MHKYRILLWRFIKNSVIREMEFSINFLLQLISNTLWFFFTVLFFDIIYHHIKTINGWSVHQTYFLVATNQIIIYLYQSFFAQNFNKFPRLIRTGDLDHLLCKPVDVQFICSVRYFDVKSFLLLPIPCYFLIHSLSQMKLVPSSGQIIMFTIFVLGGVILRYLLGLSIMLLSFLFVEVTALYWMQSEFLRYASYPASIFKNGSRIFFTFLIPVILIANLPAAVILKTIENYQILALFTIFYIFIGFFISRKLFYLCLKGYSSASS</sequence>
<reference evidence="2" key="1">
    <citation type="journal article" date="2020" name="mSystems">
        <title>Genome- and Community-Level Interaction Insights into Carbon Utilization and Element Cycling Functions of Hydrothermarchaeota in Hydrothermal Sediment.</title>
        <authorList>
            <person name="Zhou Z."/>
            <person name="Liu Y."/>
            <person name="Xu W."/>
            <person name="Pan J."/>
            <person name="Luo Z.H."/>
            <person name="Li M."/>
        </authorList>
    </citation>
    <scope>NUCLEOTIDE SEQUENCE</scope>
    <source>
        <strain evidence="2">HyVt-388</strain>
    </source>
</reference>
<protein>
    <recommendedName>
        <fullName evidence="4">ABC transporter permease</fullName>
    </recommendedName>
</protein>
<feature type="transmembrane region" description="Helical" evidence="1">
    <location>
        <begin position="139"/>
        <end position="159"/>
    </location>
</feature>
<dbReference type="PANTHER" id="PTHR36833:SF2">
    <property type="entry name" value="SLR0610 PROTEIN"/>
    <property type="match status" value="1"/>
</dbReference>